<evidence type="ECO:0000313" key="3">
    <source>
        <dbReference type="Proteomes" id="UP000594454"/>
    </source>
</evidence>
<dbReference type="Proteomes" id="UP000594454">
    <property type="component" value="Chromosome 1"/>
</dbReference>
<keyword evidence="1" id="KW-0732">Signal</keyword>
<feature type="chain" id="PRO_5030894072" evidence="1">
    <location>
        <begin position="20"/>
        <end position="81"/>
    </location>
</feature>
<feature type="signal peptide" evidence="1">
    <location>
        <begin position="1"/>
        <end position="19"/>
    </location>
</feature>
<keyword evidence="3" id="KW-1185">Reference proteome</keyword>
<dbReference type="InParanoid" id="A0A7R8YP46"/>
<dbReference type="EMBL" id="LR899009">
    <property type="protein sequence ID" value="CAD7079936.1"/>
    <property type="molecule type" value="Genomic_DNA"/>
</dbReference>
<name>A0A7R8YP46_HERIL</name>
<evidence type="ECO:0000313" key="2">
    <source>
        <dbReference type="EMBL" id="CAD7079936.1"/>
    </source>
</evidence>
<gene>
    <name evidence="2" type="ORF">HERILL_LOCUS3121</name>
</gene>
<protein>
    <submittedName>
        <fullName evidence="2">Uncharacterized protein</fullName>
    </submittedName>
</protein>
<evidence type="ECO:0000256" key="1">
    <source>
        <dbReference type="SAM" id="SignalP"/>
    </source>
</evidence>
<proteinExistence type="predicted"/>
<dbReference type="AlphaFoldDB" id="A0A7R8YP46"/>
<reference evidence="2 3" key="1">
    <citation type="submission" date="2020-11" db="EMBL/GenBank/DDBJ databases">
        <authorList>
            <person name="Wallbank WR R."/>
            <person name="Pardo Diaz C."/>
            <person name="Kozak K."/>
            <person name="Martin S."/>
            <person name="Jiggins C."/>
            <person name="Moest M."/>
            <person name="Warren A I."/>
            <person name="Generalovic N T."/>
            <person name="Byers J.R.P. K."/>
            <person name="Montejo-Kovacevich G."/>
            <person name="Yen C E."/>
        </authorList>
    </citation>
    <scope>NUCLEOTIDE SEQUENCE [LARGE SCALE GENOMIC DNA]</scope>
</reference>
<sequence>MKLFIVFCAILAIADMMPAITKKGFKCRVECENQKELAEKHAKKINQYIPPNTVQRSEEERFGRHLLYCCLYLVEVNKYKE</sequence>
<organism evidence="2 3">
    <name type="scientific">Hermetia illucens</name>
    <name type="common">Black soldier fly</name>
    <dbReference type="NCBI Taxonomy" id="343691"/>
    <lineage>
        <taxon>Eukaryota</taxon>
        <taxon>Metazoa</taxon>
        <taxon>Ecdysozoa</taxon>
        <taxon>Arthropoda</taxon>
        <taxon>Hexapoda</taxon>
        <taxon>Insecta</taxon>
        <taxon>Pterygota</taxon>
        <taxon>Neoptera</taxon>
        <taxon>Endopterygota</taxon>
        <taxon>Diptera</taxon>
        <taxon>Brachycera</taxon>
        <taxon>Stratiomyomorpha</taxon>
        <taxon>Stratiomyidae</taxon>
        <taxon>Hermetiinae</taxon>
        <taxon>Hermetia</taxon>
    </lineage>
</organism>
<accession>A0A7R8YP46</accession>